<comment type="caution">
    <text evidence="1">The sequence shown here is derived from an EMBL/GenBank/DDBJ whole genome shotgun (WGS) entry which is preliminary data.</text>
</comment>
<dbReference type="Proteomes" id="UP001152795">
    <property type="component" value="Unassembled WGS sequence"/>
</dbReference>
<evidence type="ECO:0000313" key="2">
    <source>
        <dbReference type="Proteomes" id="UP001152795"/>
    </source>
</evidence>
<keyword evidence="2" id="KW-1185">Reference proteome</keyword>
<gene>
    <name evidence="1" type="ORF">PACLA_8A011088</name>
</gene>
<dbReference type="EMBL" id="CACRXK020006605">
    <property type="protein sequence ID" value="CAB4009888.1"/>
    <property type="molecule type" value="Genomic_DNA"/>
</dbReference>
<dbReference type="OrthoDB" id="6427249at2759"/>
<dbReference type="AlphaFoldDB" id="A0A7D9EL73"/>
<proteinExistence type="predicted"/>
<name>A0A7D9EL73_PARCT</name>
<sequence>MELCSVGKPSFFVVILLLWFQFCAVHSRPTTNATSLPQSTTNGSLTSTESPQSGSEGKRIKVAKFDFKYIATPFIVSVWVLLASLLKVVFHMTKRLSKVVPESWLVYYEVI</sequence>
<organism evidence="1 2">
    <name type="scientific">Paramuricea clavata</name>
    <name type="common">Red gorgonian</name>
    <name type="synonym">Violescent sea-whip</name>
    <dbReference type="NCBI Taxonomy" id="317549"/>
    <lineage>
        <taxon>Eukaryota</taxon>
        <taxon>Metazoa</taxon>
        <taxon>Cnidaria</taxon>
        <taxon>Anthozoa</taxon>
        <taxon>Octocorallia</taxon>
        <taxon>Malacalcyonacea</taxon>
        <taxon>Plexauridae</taxon>
        <taxon>Paramuricea</taxon>
    </lineage>
</organism>
<reference evidence="1" key="1">
    <citation type="submission" date="2020-04" db="EMBL/GenBank/DDBJ databases">
        <authorList>
            <person name="Alioto T."/>
            <person name="Alioto T."/>
            <person name="Gomez Garrido J."/>
        </authorList>
    </citation>
    <scope>NUCLEOTIDE SEQUENCE</scope>
    <source>
        <strain evidence="1">A484AB</strain>
    </source>
</reference>
<evidence type="ECO:0000313" key="1">
    <source>
        <dbReference type="EMBL" id="CAB4009888.1"/>
    </source>
</evidence>
<protein>
    <submittedName>
        <fullName evidence="1">Sodium hydrogen exchanger 3</fullName>
    </submittedName>
</protein>
<accession>A0A7D9EL73</accession>